<sequence length="440" mass="46920">MRIDRRTMIAASGAAIILPAPLFARAGGERARGGAQALPETESVMRGFVERGTVPGAIIAWRDRDGPIRYRSAGALGFANPAPVDERSIFRIFSQTKPVTGIAAMMLVEQGVISLDQPLADILPAFANMRVMEGGDPAKTRPAARPITIRHLLTHTAGFGMAGMTLSTLYAEHGVTPSPLRSASAPGTPPAAATLVEMADRLATLPLAADPGTRFDYSVALDLMGLVIQQASGMPFDTFLEQRLFKPLGMVDTGFSIAPDKVRRFADLPERKDGKWTLADDPARSSYARPLYPLGGGGLLSTAHDYARFAAMLLNEGELDGVRLLKPETVRLARSNLLPPAVKMVQLPLGQTLSGAGFGAGMSVSLTGGHRTGGMFDWPGEVPAGVFGWPGAAGTACWMDPSRGFFLLYLTQYWPSSLNGEMRPDIIAAAYRDLKRSDLG</sequence>
<dbReference type="InterPro" id="IPR050789">
    <property type="entry name" value="Diverse_Enzym_Activities"/>
</dbReference>
<dbReference type="Proteomes" id="UP000015525">
    <property type="component" value="Unassembled WGS sequence"/>
</dbReference>
<dbReference type="PANTHER" id="PTHR43283:SF3">
    <property type="entry name" value="BETA-LACTAMASE FAMILY PROTEIN (AFU_ORTHOLOGUE AFUA_5G07500)"/>
    <property type="match status" value="1"/>
</dbReference>
<proteinExistence type="predicted"/>
<dbReference type="InterPro" id="IPR001466">
    <property type="entry name" value="Beta-lactam-related"/>
</dbReference>
<protein>
    <recommendedName>
        <fullName evidence="1">Beta-lactamase-related domain-containing protein</fullName>
    </recommendedName>
</protein>
<reference evidence="2 3" key="1">
    <citation type="journal article" date="2013" name="Genome Announc.">
        <title>Draft Genome Sequence of Sphingobium quisquiliarum Strain P25T, a Novel Hexachlorocyclohexane (HCH)-Degrading Bacterium Isolated from an HCH Dumpsite.</title>
        <authorList>
            <person name="Kumar Singh A."/>
            <person name="Sangwan N."/>
            <person name="Sharma A."/>
            <person name="Gupta V."/>
            <person name="Khurana J.P."/>
            <person name="Lal R."/>
        </authorList>
    </citation>
    <scope>NUCLEOTIDE SEQUENCE [LARGE SCALE GENOMIC DNA]</scope>
    <source>
        <strain evidence="2 3">P25</strain>
    </source>
</reference>
<evidence type="ECO:0000259" key="1">
    <source>
        <dbReference type="Pfam" id="PF00144"/>
    </source>
</evidence>
<feature type="domain" description="Beta-lactamase-related" evidence="1">
    <location>
        <begin position="43"/>
        <end position="429"/>
    </location>
</feature>
<dbReference type="PATRIC" id="fig|1329909.3.peg.3179"/>
<keyword evidence="3" id="KW-1185">Reference proteome</keyword>
<evidence type="ECO:0000313" key="3">
    <source>
        <dbReference type="Proteomes" id="UP000015525"/>
    </source>
</evidence>
<comment type="caution">
    <text evidence="2">The sequence shown here is derived from an EMBL/GenBank/DDBJ whole genome shotgun (WGS) entry which is preliminary data.</text>
</comment>
<dbReference type="PANTHER" id="PTHR43283">
    <property type="entry name" value="BETA-LACTAMASE-RELATED"/>
    <property type="match status" value="1"/>
</dbReference>
<organism evidence="2 3">
    <name type="scientific">Sphingobium quisquiliarum P25</name>
    <dbReference type="NCBI Taxonomy" id="1329909"/>
    <lineage>
        <taxon>Bacteria</taxon>
        <taxon>Pseudomonadati</taxon>
        <taxon>Pseudomonadota</taxon>
        <taxon>Alphaproteobacteria</taxon>
        <taxon>Sphingomonadales</taxon>
        <taxon>Sphingomonadaceae</taxon>
        <taxon>Sphingobium</taxon>
    </lineage>
</organism>
<gene>
    <name evidence="2" type="ORF">L288_16505</name>
</gene>
<dbReference type="InterPro" id="IPR012338">
    <property type="entry name" value="Beta-lactam/transpept-like"/>
</dbReference>
<dbReference type="Pfam" id="PF00144">
    <property type="entry name" value="Beta-lactamase"/>
    <property type="match status" value="1"/>
</dbReference>
<dbReference type="RefSeq" id="WP_021239351.1">
    <property type="nucleotide sequence ID" value="NZ_ATHO01000145.1"/>
</dbReference>
<dbReference type="EMBL" id="ATHO01000145">
    <property type="protein sequence ID" value="EQB02596.1"/>
    <property type="molecule type" value="Genomic_DNA"/>
</dbReference>
<dbReference type="AlphaFoldDB" id="T0GFR8"/>
<dbReference type="SUPFAM" id="SSF56601">
    <property type="entry name" value="beta-lactamase/transpeptidase-like"/>
    <property type="match status" value="1"/>
</dbReference>
<evidence type="ECO:0000313" key="2">
    <source>
        <dbReference type="EMBL" id="EQB02596.1"/>
    </source>
</evidence>
<dbReference type="Gene3D" id="3.40.710.10">
    <property type="entry name" value="DD-peptidase/beta-lactamase superfamily"/>
    <property type="match status" value="1"/>
</dbReference>
<name>T0GFR8_9SPHN</name>
<accession>T0GFR8</accession>